<evidence type="ECO:0000256" key="9">
    <source>
        <dbReference type="ARBA" id="ARBA00022990"/>
    </source>
</evidence>
<keyword evidence="4" id="KW-0488">Methylation</keyword>
<evidence type="ECO:0000256" key="2">
    <source>
        <dbReference type="ARBA" id="ARBA00004496"/>
    </source>
</evidence>
<dbReference type="InterPro" id="IPR045128">
    <property type="entry name" value="PI31-like"/>
</dbReference>
<evidence type="ECO:0000313" key="15">
    <source>
        <dbReference type="Proteomes" id="UP000242146"/>
    </source>
</evidence>
<dbReference type="PANTHER" id="PTHR13266">
    <property type="entry name" value="PROTEASOME INHIBITOR"/>
    <property type="match status" value="1"/>
</dbReference>
<comment type="similarity">
    <text evidence="3">Belongs to the proteasome inhibitor PI31 family.</text>
</comment>
<organism evidence="14 15">
    <name type="scientific">Hesseltinella vesiculosa</name>
    <dbReference type="NCBI Taxonomy" id="101127"/>
    <lineage>
        <taxon>Eukaryota</taxon>
        <taxon>Fungi</taxon>
        <taxon>Fungi incertae sedis</taxon>
        <taxon>Mucoromycota</taxon>
        <taxon>Mucoromycotina</taxon>
        <taxon>Mucoromycetes</taxon>
        <taxon>Mucorales</taxon>
        <taxon>Cunninghamellaceae</taxon>
        <taxon>Hesseltinella</taxon>
    </lineage>
</organism>
<sequence>MNVLDPSSVIQCMAKSLPNTLQSSYDGLMLMAHAAMLNVGFKYAGLGDDGRQEGDGSQEKLPDAWNQQGPHVYAIRYSHPQSSMTFLIKSLKLADKWIVHGLAIEDNKTATLEIAAADYTSPSFFPFSATSDQPLIHGFISSQRLNDLLVLFKINIIQRLIPGLVKPGYEEEQKHPSSTPASSSVPRPPTLPFFDPNVVPDQPSTIPNPFSVGQDDLDPLRVRLPGQGGGMLVGPNHPMFGRRDDDPAGVFGGPHGLPRGSVPPGARFDPIGPFQPRPPRGGRFGNRFAGEPDNDELPPPGFDNMFM</sequence>
<dbReference type="GO" id="GO:0043161">
    <property type="term" value="P:proteasome-mediated ubiquitin-dependent protein catabolic process"/>
    <property type="evidence" value="ECO:0007669"/>
    <property type="project" value="InterPro"/>
</dbReference>
<evidence type="ECO:0000256" key="8">
    <source>
        <dbReference type="ARBA" id="ARBA00022942"/>
    </source>
</evidence>
<evidence type="ECO:0000259" key="12">
    <source>
        <dbReference type="Pfam" id="PF08577"/>
    </source>
</evidence>
<proteinExistence type="inferred from homology"/>
<dbReference type="GO" id="GO:0004866">
    <property type="term" value="F:endopeptidase inhibitor activity"/>
    <property type="evidence" value="ECO:0007669"/>
    <property type="project" value="InterPro"/>
</dbReference>
<evidence type="ECO:0000313" key="14">
    <source>
        <dbReference type="EMBL" id="ORX53596.1"/>
    </source>
</evidence>
<evidence type="ECO:0000256" key="10">
    <source>
        <dbReference type="ARBA" id="ARBA00024805"/>
    </source>
</evidence>
<dbReference type="Gene3D" id="3.40.1000.30">
    <property type="match status" value="1"/>
</dbReference>
<dbReference type="STRING" id="101127.A0A1X2GH47"/>
<comment type="function">
    <text evidence="10">Plays an important role in control of proteasome function. Inhibits the hydrolysis of protein and peptide substrates by the 20S proteasome. Also inhibits the activation of the proteasome by the proteasome regulatory proteins PA700 and PA28.</text>
</comment>
<dbReference type="GO" id="GO:0070628">
    <property type="term" value="F:proteasome binding"/>
    <property type="evidence" value="ECO:0007669"/>
    <property type="project" value="InterPro"/>
</dbReference>
<keyword evidence="6" id="KW-0597">Phosphoprotein</keyword>
<keyword evidence="7" id="KW-0256">Endoplasmic reticulum</keyword>
<reference evidence="14 15" key="1">
    <citation type="submission" date="2016-07" db="EMBL/GenBank/DDBJ databases">
        <title>Pervasive Adenine N6-methylation of Active Genes in Fungi.</title>
        <authorList>
            <consortium name="DOE Joint Genome Institute"/>
            <person name="Mondo S.J."/>
            <person name="Dannebaum R.O."/>
            <person name="Kuo R.C."/>
            <person name="Labutti K."/>
            <person name="Haridas S."/>
            <person name="Kuo A."/>
            <person name="Salamov A."/>
            <person name="Ahrendt S.R."/>
            <person name="Lipzen A."/>
            <person name="Sullivan W."/>
            <person name="Andreopoulos W.B."/>
            <person name="Clum A."/>
            <person name="Lindquist E."/>
            <person name="Daum C."/>
            <person name="Ramamoorthy G.K."/>
            <person name="Gryganskyi A."/>
            <person name="Culley D."/>
            <person name="Magnuson J.K."/>
            <person name="James T.Y."/>
            <person name="O'Malley M.A."/>
            <person name="Stajich J.E."/>
            <person name="Spatafora J.W."/>
            <person name="Visel A."/>
            <person name="Grigoriev I.V."/>
        </authorList>
    </citation>
    <scope>NUCLEOTIDE SEQUENCE [LARGE SCALE GENOMIC DNA]</scope>
    <source>
        <strain evidence="14 15">NRRL 3301</strain>
    </source>
</reference>
<feature type="region of interest" description="Disordered" evidence="11">
    <location>
        <begin position="169"/>
        <end position="217"/>
    </location>
</feature>
<dbReference type="InterPro" id="IPR013886">
    <property type="entry name" value="PI31_Prot_C"/>
</dbReference>
<feature type="domain" description="PI31 proteasome regulator C-terminal" evidence="12">
    <location>
        <begin position="212"/>
        <end position="273"/>
    </location>
</feature>
<dbReference type="Proteomes" id="UP000242146">
    <property type="component" value="Unassembled WGS sequence"/>
</dbReference>
<evidence type="ECO:0000256" key="6">
    <source>
        <dbReference type="ARBA" id="ARBA00022553"/>
    </source>
</evidence>
<gene>
    <name evidence="14" type="ORF">DM01DRAFT_1336131</name>
</gene>
<evidence type="ECO:0000256" key="1">
    <source>
        <dbReference type="ARBA" id="ARBA00004240"/>
    </source>
</evidence>
<comment type="subcellular location">
    <subcellularLocation>
        <location evidence="2">Cytoplasm</location>
    </subcellularLocation>
    <subcellularLocation>
        <location evidence="1">Endoplasmic reticulum</location>
    </subcellularLocation>
</comment>
<dbReference type="GO" id="GO:0005783">
    <property type="term" value="C:endoplasmic reticulum"/>
    <property type="evidence" value="ECO:0007669"/>
    <property type="project" value="UniProtKB-SubCell"/>
</dbReference>
<comment type="caution">
    <text evidence="14">The sequence shown here is derived from an EMBL/GenBank/DDBJ whole genome shotgun (WGS) entry which is preliminary data.</text>
</comment>
<keyword evidence="8" id="KW-0647">Proteasome</keyword>
<feature type="domain" description="PI31 proteasome regulator N-terminal" evidence="13">
    <location>
        <begin position="20"/>
        <end position="166"/>
    </location>
</feature>
<evidence type="ECO:0000256" key="11">
    <source>
        <dbReference type="SAM" id="MobiDB-lite"/>
    </source>
</evidence>
<dbReference type="InterPro" id="IPR021625">
    <property type="entry name" value="PI31_Prot_N"/>
</dbReference>
<dbReference type="OrthoDB" id="68090at2759"/>
<dbReference type="AlphaFoldDB" id="A0A1X2GH47"/>
<dbReference type="Pfam" id="PF11566">
    <property type="entry name" value="PI31_Prot_N"/>
    <property type="match status" value="1"/>
</dbReference>
<protein>
    <submittedName>
        <fullName evidence="14">Uncharacterized protein</fullName>
    </submittedName>
</protein>
<feature type="region of interest" description="Disordered" evidence="11">
    <location>
        <begin position="262"/>
        <end position="307"/>
    </location>
</feature>
<dbReference type="GO" id="GO:0000502">
    <property type="term" value="C:proteasome complex"/>
    <property type="evidence" value="ECO:0007669"/>
    <property type="project" value="UniProtKB-KW"/>
</dbReference>
<keyword evidence="9" id="KW-0007">Acetylation</keyword>
<dbReference type="Pfam" id="PF08577">
    <property type="entry name" value="PI31_Prot_C"/>
    <property type="match status" value="1"/>
</dbReference>
<name>A0A1X2GH47_9FUNG</name>
<evidence type="ECO:0000256" key="7">
    <source>
        <dbReference type="ARBA" id="ARBA00022824"/>
    </source>
</evidence>
<feature type="compositionally biased region" description="Polar residues" evidence="11">
    <location>
        <begin position="176"/>
        <end position="185"/>
    </location>
</feature>
<evidence type="ECO:0000256" key="3">
    <source>
        <dbReference type="ARBA" id="ARBA00006405"/>
    </source>
</evidence>
<dbReference type="EMBL" id="MCGT01000015">
    <property type="protein sequence ID" value="ORX53596.1"/>
    <property type="molecule type" value="Genomic_DNA"/>
</dbReference>
<keyword evidence="5" id="KW-0963">Cytoplasm</keyword>
<accession>A0A1X2GH47</accession>
<evidence type="ECO:0000256" key="5">
    <source>
        <dbReference type="ARBA" id="ARBA00022490"/>
    </source>
</evidence>
<keyword evidence="15" id="KW-1185">Reference proteome</keyword>
<dbReference type="PANTHER" id="PTHR13266:SF1">
    <property type="entry name" value="PROTEASOME INHIBITOR PI31 SUBUNIT"/>
    <property type="match status" value="1"/>
</dbReference>
<evidence type="ECO:0000256" key="4">
    <source>
        <dbReference type="ARBA" id="ARBA00022481"/>
    </source>
</evidence>
<evidence type="ECO:0000259" key="13">
    <source>
        <dbReference type="Pfam" id="PF11566"/>
    </source>
</evidence>